<evidence type="ECO:0000256" key="1">
    <source>
        <dbReference type="SAM" id="MobiDB-lite"/>
    </source>
</evidence>
<proteinExistence type="predicted"/>
<feature type="compositionally biased region" description="Basic and acidic residues" evidence="1">
    <location>
        <begin position="62"/>
        <end position="71"/>
    </location>
</feature>
<organism evidence="2 3">
    <name type="scientific">Ficus carica</name>
    <name type="common">Common fig</name>
    <dbReference type="NCBI Taxonomy" id="3494"/>
    <lineage>
        <taxon>Eukaryota</taxon>
        <taxon>Viridiplantae</taxon>
        <taxon>Streptophyta</taxon>
        <taxon>Embryophyta</taxon>
        <taxon>Tracheophyta</taxon>
        <taxon>Spermatophyta</taxon>
        <taxon>Magnoliopsida</taxon>
        <taxon>eudicotyledons</taxon>
        <taxon>Gunneridae</taxon>
        <taxon>Pentapetalae</taxon>
        <taxon>rosids</taxon>
        <taxon>fabids</taxon>
        <taxon>Rosales</taxon>
        <taxon>Moraceae</taxon>
        <taxon>Ficeae</taxon>
        <taxon>Ficus</taxon>
    </lineage>
</organism>
<feature type="compositionally biased region" description="Polar residues" evidence="1">
    <location>
        <begin position="39"/>
        <end position="61"/>
    </location>
</feature>
<dbReference type="Proteomes" id="UP001187192">
    <property type="component" value="Unassembled WGS sequence"/>
</dbReference>
<feature type="region of interest" description="Disordered" evidence="1">
    <location>
        <begin position="1"/>
        <end position="71"/>
    </location>
</feature>
<evidence type="ECO:0000313" key="3">
    <source>
        <dbReference type="Proteomes" id="UP001187192"/>
    </source>
</evidence>
<dbReference type="EMBL" id="BTGU01012491">
    <property type="protein sequence ID" value="GMN70918.1"/>
    <property type="molecule type" value="Genomic_DNA"/>
</dbReference>
<comment type="caution">
    <text evidence="2">The sequence shown here is derived from an EMBL/GenBank/DDBJ whole genome shotgun (WGS) entry which is preliminary data.</text>
</comment>
<sequence length="71" mass="7702">MSSKMDIINPESNPYQGGSQSHQHSARSIYAPDQKQKSTKNTCQGGSQSHQSSAMSIFASNQEKKSTNNKG</sequence>
<name>A0AA88EBT8_FICCA</name>
<accession>A0AA88EBT8</accession>
<protein>
    <submittedName>
        <fullName evidence="2">Uncharacterized protein</fullName>
    </submittedName>
</protein>
<gene>
    <name evidence="2" type="ORF">TIFTF001_053324</name>
</gene>
<reference evidence="2" key="1">
    <citation type="submission" date="2023-07" db="EMBL/GenBank/DDBJ databases">
        <title>draft genome sequence of fig (Ficus carica).</title>
        <authorList>
            <person name="Takahashi T."/>
            <person name="Nishimura K."/>
        </authorList>
    </citation>
    <scope>NUCLEOTIDE SEQUENCE</scope>
</reference>
<keyword evidence="3" id="KW-1185">Reference proteome</keyword>
<dbReference type="AlphaFoldDB" id="A0AA88EBT8"/>
<evidence type="ECO:0000313" key="2">
    <source>
        <dbReference type="EMBL" id="GMN70918.1"/>
    </source>
</evidence>
<feature type="compositionally biased region" description="Polar residues" evidence="1">
    <location>
        <begin position="10"/>
        <end position="23"/>
    </location>
</feature>